<gene>
    <name evidence="3" type="ordered locus">HEAR0056</name>
</gene>
<evidence type="ECO:0000313" key="2">
    <source>
        <dbReference type="EMBL" id="AAV68378.1"/>
    </source>
</evidence>
<sequence>MTIVTVFNQKGGVGKTTTALNLAAALARRGCQPYGIDLDPQAHLSAVTGVMANSGNDTILSLFQHNRTLRELVRVSPTSGIGIIPAHMELSKIDTMFGKGYDIVNMLNANLRGEKFNDENTPVMIDCCPLIGVLSLNAIFACDCLIIPVSADHLSAKGAIQIEKTLKALEPVLKRRVNRRYLLTRFDGRRSMAWEVLKILEERFGAEVCRTRISENVSLAESPAYNKTIFEHAPHSRGAQDYETLLDELLAEGFIDAPALARDERQNIVN</sequence>
<reference evidence="3 4" key="2">
    <citation type="journal article" date="2007" name="PLoS Genet.">
        <title>A tale of two oxidation states: bacterial colonization of arsenic-rich environments.</title>
        <authorList>
            <person name="Muller D."/>
            <person name="Medigue C."/>
            <person name="Koechler S."/>
            <person name="Barbe V."/>
            <person name="Barakat M."/>
            <person name="Talla E."/>
            <person name="Bonnefoy V."/>
            <person name="Krin E."/>
            <person name="Arsene-Ploetze F."/>
            <person name="Carapito C."/>
            <person name="Chandler M."/>
            <person name="Cournoyer B."/>
            <person name="Cruveiller S."/>
            <person name="Dossat C."/>
            <person name="Duval S."/>
            <person name="Heymann M."/>
            <person name="Leize E."/>
            <person name="Lieutaud A."/>
            <person name="Lievremont D."/>
            <person name="Makita Y."/>
            <person name="Mangenot S."/>
            <person name="Nitschke W."/>
            <person name="Ortet P."/>
            <person name="Perdrial N."/>
            <person name="Schoepp B."/>
            <person name="Siguier N."/>
            <person name="Simeonova D.D."/>
            <person name="Rouy Z."/>
            <person name="Segurens B."/>
            <person name="Turlin E."/>
            <person name="Vallenet D."/>
            <person name="Van Dorsselaer A."/>
            <person name="Weiss S."/>
            <person name="Weissenbach J."/>
            <person name="Lett M.C."/>
            <person name="Danchin A."/>
            <person name="Bertin P.N."/>
        </authorList>
    </citation>
    <scope>NUCLEOTIDE SEQUENCE [LARGE SCALE GENOMIC DNA]</scope>
    <source>
        <strain evidence="4">ULPAs1</strain>
    </source>
</reference>
<dbReference type="InterPro" id="IPR027417">
    <property type="entry name" value="P-loop_NTPase"/>
</dbReference>
<reference evidence="3" key="3">
    <citation type="submission" date="2007-03" db="EMBL/GenBank/DDBJ databases">
        <authorList>
            <person name="Genoscope"/>
        </authorList>
    </citation>
    <scope>NUCLEOTIDE SEQUENCE</scope>
</reference>
<accession>A4G1A5</accession>
<dbReference type="CDD" id="cd02042">
    <property type="entry name" value="ParAB_family"/>
    <property type="match status" value="1"/>
</dbReference>
<evidence type="ECO:0000259" key="1">
    <source>
        <dbReference type="Pfam" id="PF13614"/>
    </source>
</evidence>
<proteinExistence type="predicted"/>
<dbReference type="PANTHER" id="PTHR13696">
    <property type="entry name" value="P-LOOP CONTAINING NUCLEOSIDE TRIPHOSPHATE HYDROLASE"/>
    <property type="match status" value="1"/>
</dbReference>
<dbReference type="EMBL" id="CU207211">
    <property type="protein sequence ID" value="CAL60292.2"/>
    <property type="molecule type" value="Genomic_DNA"/>
</dbReference>
<dbReference type="Proteomes" id="UP000006697">
    <property type="component" value="Chromosome"/>
</dbReference>
<dbReference type="eggNOG" id="COG1192">
    <property type="taxonomic scope" value="Bacteria"/>
</dbReference>
<dbReference type="InterPro" id="IPR050678">
    <property type="entry name" value="DNA_Partitioning_ATPase"/>
</dbReference>
<organism evidence="2">
    <name type="scientific">Herminiimonas arsenicoxydans</name>
    <dbReference type="NCBI Taxonomy" id="204773"/>
    <lineage>
        <taxon>Bacteria</taxon>
        <taxon>Pseudomonadati</taxon>
        <taxon>Pseudomonadota</taxon>
        <taxon>Betaproteobacteria</taxon>
        <taxon>Burkholderiales</taxon>
        <taxon>Oxalobacteraceae</taxon>
        <taxon>Herminiimonas</taxon>
    </lineage>
</organism>
<dbReference type="EMBL" id="AY728036">
    <property type="protein sequence ID" value="AAV68378.1"/>
    <property type="molecule type" value="Genomic_DNA"/>
</dbReference>
<dbReference type="Gene3D" id="3.40.50.300">
    <property type="entry name" value="P-loop containing nucleotide triphosphate hydrolases"/>
    <property type="match status" value="1"/>
</dbReference>
<feature type="domain" description="AAA" evidence="1">
    <location>
        <begin position="1"/>
        <end position="175"/>
    </location>
</feature>
<accession>Q5QCN5</accession>
<dbReference type="HOGENOM" id="CLU_037612_1_4_4"/>
<dbReference type="Pfam" id="PF13614">
    <property type="entry name" value="AAA_31"/>
    <property type="match status" value="1"/>
</dbReference>
<evidence type="ECO:0000313" key="4">
    <source>
        <dbReference type="Proteomes" id="UP000006697"/>
    </source>
</evidence>
<dbReference type="AlphaFoldDB" id="Q5QCN5"/>
<protein>
    <submittedName>
        <fullName evidence="3">Cobyrinic acid a,c-diamide synthase</fullName>
    </submittedName>
</protein>
<name>Q5QCN5_HERAR</name>
<evidence type="ECO:0000313" key="3">
    <source>
        <dbReference type="EMBL" id="CAL60292.2"/>
    </source>
</evidence>
<dbReference type="PANTHER" id="PTHR13696:SF52">
    <property type="entry name" value="PARA FAMILY PROTEIN CT_582"/>
    <property type="match status" value="1"/>
</dbReference>
<dbReference type="STRING" id="204773.HEAR0056"/>
<dbReference type="InterPro" id="IPR025669">
    <property type="entry name" value="AAA_dom"/>
</dbReference>
<dbReference type="OrthoDB" id="5288747at2"/>
<dbReference type="SUPFAM" id="SSF52540">
    <property type="entry name" value="P-loop containing nucleoside triphosphate hydrolases"/>
    <property type="match status" value="1"/>
</dbReference>
<dbReference type="KEGG" id="har:HEAR0056"/>
<reference evidence="2" key="1">
    <citation type="journal article" date="2006" name="Biochimie">
        <title>Identification of genes and proteins involved in the pleiotropic response to arsenic stress in Caenibacter arsenoxydans, a metalloresistant beta-proteobacterium with an unsequenced genome.</title>
        <authorList>
            <person name="Carapito C."/>
            <person name="Muller D."/>
            <person name="Turlin E."/>
            <person name="Koechler S."/>
            <person name="Danchin A."/>
            <person name="Van Dorsselaer A."/>
            <person name="Leize-Wagner E."/>
            <person name="Bertin P.N."/>
            <person name="Lett M.C."/>
        </authorList>
    </citation>
    <scope>NUCLEOTIDE SEQUENCE</scope>
    <source>
        <strain evidence="2">ULPAs1</strain>
    </source>
</reference>
<keyword evidence="4" id="KW-1185">Reference proteome</keyword>